<keyword evidence="3" id="KW-1185">Reference proteome</keyword>
<name>A0ABQ5Q5F0_9BACT</name>
<comment type="caution">
    <text evidence="2">The sequence shown here is derived from an EMBL/GenBank/DDBJ whole genome shotgun (WGS) entry which is preliminary data.</text>
</comment>
<accession>A0ABQ5Q5F0</accession>
<reference evidence="2 3" key="1">
    <citation type="journal article" date="2023" name="Antonie Van Leeuwenhoek">
        <title>Mesoterricola silvestris gen. nov., sp. nov., Mesoterricola sediminis sp. nov., Geothrix oryzae sp. nov., Geothrix edaphica sp. nov., Geothrix rubra sp. nov., and Geothrix limicola sp. nov., six novel members of Acidobacteriota isolated from soils.</title>
        <authorList>
            <person name="Itoh H."/>
            <person name="Sugisawa Y."/>
            <person name="Mise K."/>
            <person name="Xu Z."/>
            <person name="Kuniyasu M."/>
            <person name="Ushijima N."/>
            <person name="Kawano K."/>
            <person name="Kobayashi E."/>
            <person name="Shiratori Y."/>
            <person name="Masuda Y."/>
            <person name="Senoo K."/>
        </authorList>
    </citation>
    <scope>NUCLEOTIDE SEQUENCE [LARGE SCALE GENOMIC DNA]</scope>
    <source>
        <strain evidence="2 3">Red803</strain>
    </source>
</reference>
<feature type="chain" id="PRO_5045044033" evidence="1">
    <location>
        <begin position="23"/>
        <end position="252"/>
    </location>
</feature>
<protein>
    <submittedName>
        <fullName evidence="2">Uncharacterized protein</fullName>
    </submittedName>
</protein>
<dbReference type="EMBL" id="BSDD01000002">
    <property type="protein sequence ID" value="GLH69718.1"/>
    <property type="molecule type" value="Genomic_DNA"/>
</dbReference>
<keyword evidence="1" id="KW-0732">Signal</keyword>
<evidence type="ECO:0000313" key="3">
    <source>
        <dbReference type="Proteomes" id="UP001165089"/>
    </source>
</evidence>
<organism evidence="2 3">
    <name type="scientific">Geothrix rubra</name>
    <dbReference type="NCBI Taxonomy" id="2927977"/>
    <lineage>
        <taxon>Bacteria</taxon>
        <taxon>Pseudomonadati</taxon>
        <taxon>Acidobacteriota</taxon>
        <taxon>Holophagae</taxon>
        <taxon>Holophagales</taxon>
        <taxon>Holophagaceae</taxon>
        <taxon>Geothrix</taxon>
    </lineage>
</organism>
<evidence type="ECO:0000256" key="1">
    <source>
        <dbReference type="SAM" id="SignalP"/>
    </source>
</evidence>
<dbReference type="Proteomes" id="UP001165089">
    <property type="component" value="Unassembled WGS sequence"/>
</dbReference>
<proteinExistence type="predicted"/>
<feature type="signal peptide" evidence="1">
    <location>
        <begin position="1"/>
        <end position="22"/>
    </location>
</feature>
<gene>
    <name evidence="2" type="ORF">GETHPA_12510</name>
</gene>
<sequence>MLMRTVPTAMVALLLSAVSLLAADLTLTQTCSSRGHEEEQTQLWSSRFMRINHPESQVDFLVDFQQGVSYGIDHRKKLIQKMSWDDLELATEVSRERLKTLPPLVLRAMGLSDATVRVEEQGTEILLGHECRKWKICLGPMIIETSNDPSVHPPGPALPYQRFLRLQTLLGQLQPAPAPAVKMGEELAKVQGIALNYRVVLPVVGPSTTTTTRIEEGPISSSAFDLPPDYQMEDAGRKMLENLGCGFNFRAK</sequence>
<evidence type="ECO:0000313" key="2">
    <source>
        <dbReference type="EMBL" id="GLH69718.1"/>
    </source>
</evidence>